<organism evidence="2 3">
    <name type="scientific">Flavobacterium tibetense</name>
    <dbReference type="NCBI Taxonomy" id="2233533"/>
    <lineage>
        <taxon>Bacteria</taxon>
        <taxon>Pseudomonadati</taxon>
        <taxon>Bacteroidota</taxon>
        <taxon>Flavobacteriia</taxon>
        <taxon>Flavobacteriales</taxon>
        <taxon>Flavobacteriaceae</taxon>
        <taxon>Flavobacterium</taxon>
    </lineage>
</organism>
<dbReference type="EMBL" id="QLST01000001">
    <property type="protein sequence ID" value="RBA29881.1"/>
    <property type="molecule type" value="Genomic_DNA"/>
</dbReference>
<protein>
    <submittedName>
        <fullName evidence="2">Uncharacterized protein</fullName>
    </submittedName>
</protein>
<dbReference type="OrthoDB" id="1446429at2"/>
<dbReference type="RefSeq" id="WP_113987763.1">
    <property type="nucleotide sequence ID" value="NZ_QLST01000001.1"/>
</dbReference>
<sequence length="138" mass="14854">MNLHKIVKFAALAIGILSMVFLGGILATDEKDSAWISPLILVAYVILFACIAIVLIYVFKNLFAKQETLKKTLMSIGMFLGVVLLAFILADSSDVKAGGEIVSGTTSKLVSTGLNTFYFLALIAIGTMAWTGLTKFKK</sequence>
<comment type="caution">
    <text evidence="2">The sequence shown here is derived from an EMBL/GenBank/DDBJ whole genome shotgun (WGS) entry which is preliminary data.</text>
</comment>
<dbReference type="AlphaFoldDB" id="A0A365P5J7"/>
<evidence type="ECO:0000256" key="1">
    <source>
        <dbReference type="SAM" id="Phobius"/>
    </source>
</evidence>
<feature type="transmembrane region" description="Helical" evidence="1">
    <location>
        <begin position="71"/>
        <end position="90"/>
    </location>
</feature>
<evidence type="ECO:0000313" key="2">
    <source>
        <dbReference type="EMBL" id="RBA29881.1"/>
    </source>
</evidence>
<dbReference type="Proteomes" id="UP000253319">
    <property type="component" value="Unassembled WGS sequence"/>
</dbReference>
<proteinExistence type="predicted"/>
<feature type="transmembrane region" description="Helical" evidence="1">
    <location>
        <begin position="7"/>
        <end position="28"/>
    </location>
</feature>
<accession>A0A365P5J7</accession>
<feature type="transmembrane region" description="Helical" evidence="1">
    <location>
        <begin position="110"/>
        <end position="133"/>
    </location>
</feature>
<reference evidence="2 3" key="1">
    <citation type="submission" date="2018-06" db="EMBL/GenBank/DDBJ databases">
        <title>Flavobacterium tibetense sp. nov., isolated from a wetland YonghuCo on Tibetan Plateau.</title>
        <authorList>
            <person name="Xing P."/>
            <person name="Phurbu D."/>
            <person name="Lu H."/>
        </authorList>
    </citation>
    <scope>NUCLEOTIDE SEQUENCE [LARGE SCALE GENOMIC DNA]</scope>
    <source>
        <strain evidence="2 3">YH5</strain>
    </source>
</reference>
<gene>
    <name evidence="2" type="ORF">DPN68_01250</name>
</gene>
<keyword evidence="1" id="KW-0472">Membrane</keyword>
<keyword evidence="1" id="KW-0812">Transmembrane</keyword>
<name>A0A365P5J7_9FLAO</name>
<keyword evidence="3" id="KW-1185">Reference proteome</keyword>
<evidence type="ECO:0000313" key="3">
    <source>
        <dbReference type="Proteomes" id="UP000253319"/>
    </source>
</evidence>
<feature type="transmembrane region" description="Helical" evidence="1">
    <location>
        <begin position="34"/>
        <end position="59"/>
    </location>
</feature>
<keyword evidence="1" id="KW-1133">Transmembrane helix</keyword>